<evidence type="ECO:0000313" key="2">
    <source>
        <dbReference type="EMBL" id="KAK1427319.1"/>
    </source>
</evidence>
<dbReference type="InterPro" id="IPR005630">
    <property type="entry name" value="Terpene_synthase_metal-bd"/>
</dbReference>
<dbReference type="SUPFAM" id="SSF48576">
    <property type="entry name" value="Terpenoid synthases"/>
    <property type="match status" value="1"/>
</dbReference>
<evidence type="ECO:0000259" key="1">
    <source>
        <dbReference type="Pfam" id="PF03936"/>
    </source>
</evidence>
<dbReference type="Proteomes" id="UP001229421">
    <property type="component" value="Unassembled WGS sequence"/>
</dbReference>
<dbReference type="Gene3D" id="1.10.600.10">
    <property type="entry name" value="Farnesyl Diphosphate Synthase"/>
    <property type="match status" value="1"/>
</dbReference>
<sequence>MQKTKERNHFPSIVECYMKQHEATEEEAIDFVRNQIEDVWKDINHESLVCKHIPRTLIMVVINSSRTIEFLYKNNDNYTDAGEEFNEHMKSLFVHPLSI</sequence>
<comment type="caution">
    <text evidence="2">The sequence shown here is derived from an EMBL/GenBank/DDBJ whole genome shotgun (WGS) entry which is preliminary data.</text>
</comment>
<dbReference type="EMBL" id="JAUHHV010000004">
    <property type="protein sequence ID" value="KAK1427319.1"/>
    <property type="molecule type" value="Genomic_DNA"/>
</dbReference>
<dbReference type="Pfam" id="PF03936">
    <property type="entry name" value="Terpene_synth_C"/>
    <property type="match status" value="1"/>
</dbReference>
<reference evidence="2" key="1">
    <citation type="journal article" date="2023" name="bioRxiv">
        <title>Improved chromosome-level genome assembly for marigold (Tagetes erecta).</title>
        <authorList>
            <person name="Jiang F."/>
            <person name="Yuan L."/>
            <person name="Wang S."/>
            <person name="Wang H."/>
            <person name="Xu D."/>
            <person name="Wang A."/>
            <person name="Fan W."/>
        </authorList>
    </citation>
    <scope>NUCLEOTIDE SEQUENCE</scope>
    <source>
        <strain evidence="2">WSJ</strain>
        <tissue evidence="2">Leaf</tissue>
    </source>
</reference>
<dbReference type="InterPro" id="IPR008949">
    <property type="entry name" value="Isoprenoid_synthase_dom_sf"/>
</dbReference>
<gene>
    <name evidence="2" type="ORF">QVD17_16002</name>
</gene>
<dbReference type="GO" id="GO:0000287">
    <property type="term" value="F:magnesium ion binding"/>
    <property type="evidence" value="ECO:0007669"/>
    <property type="project" value="InterPro"/>
</dbReference>
<organism evidence="2 3">
    <name type="scientific">Tagetes erecta</name>
    <name type="common">African marigold</name>
    <dbReference type="NCBI Taxonomy" id="13708"/>
    <lineage>
        <taxon>Eukaryota</taxon>
        <taxon>Viridiplantae</taxon>
        <taxon>Streptophyta</taxon>
        <taxon>Embryophyta</taxon>
        <taxon>Tracheophyta</taxon>
        <taxon>Spermatophyta</taxon>
        <taxon>Magnoliopsida</taxon>
        <taxon>eudicotyledons</taxon>
        <taxon>Gunneridae</taxon>
        <taxon>Pentapetalae</taxon>
        <taxon>asterids</taxon>
        <taxon>campanulids</taxon>
        <taxon>Asterales</taxon>
        <taxon>Asteraceae</taxon>
        <taxon>Asteroideae</taxon>
        <taxon>Heliantheae alliance</taxon>
        <taxon>Tageteae</taxon>
        <taxon>Tagetes</taxon>
    </lineage>
</organism>
<name>A0AAD8KQ62_TARER</name>
<evidence type="ECO:0000313" key="3">
    <source>
        <dbReference type="Proteomes" id="UP001229421"/>
    </source>
</evidence>
<protein>
    <recommendedName>
        <fullName evidence="1">Terpene synthase metal-binding domain-containing protein</fullName>
    </recommendedName>
</protein>
<dbReference type="GO" id="GO:0010333">
    <property type="term" value="F:terpene synthase activity"/>
    <property type="evidence" value="ECO:0007669"/>
    <property type="project" value="InterPro"/>
</dbReference>
<accession>A0AAD8KQ62</accession>
<proteinExistence type="predicted"/>
<keyword evidence="3" id="KW-1185">Reference proteome</keyword>
<dbReference type="AlphaFoldDB" id="A0AAD8KQ62"/>
<feature type="domain" description="Terpene synthase metal-binding" evidence="1">
    <location>
        <begin position="3"/>
        <end position="42"/>
    </location>
</feature>